<evidence type="ECO:0000256" key="2">
    <source>
        <dbReference type="ARBA" id="ARBA00022692"/>
    </source>
</evidence>
<keyword evidence="6" id="KW-0732">Signal</keyword>
<feature type="transmembrane region" description="Helical" evidence="5">
    <location>
        <begin position="269"/>
        <end position="289"/>
    </location>
</feature>
<feature type="transmembrane region" description="Helical" evidence="5">
    <location>
        <begin position="370"/>
        <end position="391"/>
    </location>
</feature>
<dbReference type="InterPro" id="IPR006201">
    <property type="entry name" value="Neur_channel"/>
</dbReference>
<dbReference type="CDD" id="cd18989">
    <property type="entry name" value="LGIC_ECD_cation"/>
    <property type="match status" value="1"/>
</dbReference>
<dbReference type="Proteomes" id="UP000596742">
    <property type="component" value="Unassembled WGS sequence"/>
</dbReference>
<evidence type="ECO:0000256" key="1">
    <source>
        <dbReference type="ARBA" id="ARBA00004141"/>
    </source>
</evidence>
<dbReference type="Pfam" id="PF02932">
    <property type="entry name" value="Neur_chan_memb"/>
    <property type="match status" value="1"/>
</dbReference>
<keyword evidence="3 5" id="KW-1133">Transmembrane helix</keyword>
<dbReference type="PANTHER" id="PTHR18945">
    <property type="entry name" value="NEUROTRANSMITTER GATED ION CHANNEL"/>
    <property type="match status" value="1"/>
</dbReference>
<feature type="domain" description="Neurotransmitter-gated ion-channel ligand-binding" evidence="7">
    <location>
        <begin position="31"/>
        <end position="232"/>
    </location>
</feature>
<protein>
    <submittedName>
        <fullName evidence="9">Uncharacterized protein</fullName>
    </submittedName>
</protein>
<accession>A0A8B6C1W5</accession>
<dbReference type="Gene3D" id="2.70.170.10">
    <property type="entry name" value="Neurotransmitter-gated ion-channel ligand-binding domain"/>
    <property type="match status" value="1"/>
</dbReference>
<comment type="caution">
    <text evidence="9">The sequence shown here is derived from an EMBL/GenBank/DDBJ whole genome shotgun (WGS) entry which is preliminary data.</text>
</comment>
<feature type="transmembrane region" description="Helical" evidence="5">
    <location>
        <begin position="234"/>
        <end position="257"/>
    </location>
</feature>
<dbReference type="InterPro" id="IPR038050">
    <property type="entry name" value="Neuro_actylchol_rec"/>
</dbReference>
<name>A0A8B6C1W5_MYTGA</name>
<dbReference type="GO" id="GO:0005230">
    <property type="term" value="F:extracellular ligand-gated monoatomic ion channel activity"/>
    <property type="evidence" value="ECO:0007669"/>
    <property type="project" value="InterPro"/>
</dbReference>
<dbReference type="SUPFAM" id="SSF90112">
    <property type="entry name" value="Neurotransmitter-gated ion-channel transmembrane pore"/>
    <property type="match status" value="1"/>
</dbReference>
<dbReference type="FunFam" id="2.70.170.10:FF:000028">
    <property type="entry name" value="AcetylCholine Receptor"/>
    <property type="match status" value="1"/>
</dbReference>
<dbReference type="GO" id="GO:0016020">
    <property type="term" value="C:membrane"/>
    <property type="evidence" value="ECO:0007669"/>
    <property type="project" value="UniProtKB-SubCell"/>
</dbReference>
<evidence type="ECO:0000313" key="9">
    <source>
        <dbReference type="EMBL" id="VDH98737.1"/>
    </source>
</evidence>
<dbReference type="InterPro" id="IPR006029">
    <property type="entry name" value="Neurotrans-gated_channel_TM"/>
</dbReference>
<evidence type="ECO:0000256" key="4">
    <source>
        <dbReference type="ARBA" id="ARBA00023136"/>
    </source>
</evidence>
<keyword evidence="10" id="KW-1185">Reference proteome</keyword>
<evidence type="ECO:0000256" key="3">
    <source>
        <dbReference type="ARBA" id="ARBA00022989"/>
    </source>
</evidence>
<keyword evidence="4 5" id="KW-0472">Membrane</keyword>
<dbReference type="InterPro" id="IPR036719">
    <property type="entry name" value="Neuro-gated_channel_TM_sf"/>
</dbReference>
<dbReference type="InterPro" id="IPR036734">
    <property type="entry name" value="Neur_chan_lig-bd_sf"/>
</dbReference>
<feature type="signal peptide" evidence="6">
    <location>
        <begin position="1"/>
        <end position="24"/>
    </location>
</feature>
<dbReference type="CDD" id="cd19051">
    <property type="entry name" value="LGIC_TM_cation"/>
    <property type="match status" value="1"/>
</dbReference>
<dbReference type="GO" id="GO:0004888">
    <property type="term" value="F:transmembrane signaling receptor activity"/>
    <property type="evidence" value="ECO:0007669"/>
    <property type="project" value="InterPro"/>
</dbReference>
<dbReference type="OrthoDB" id="6124516at2759"/>
<reference evidence="9" key="1">
    <citation type="submission" date="2018-11" db="EMBL/GenBank/DDBJ databases">
        <authorList>
            <person name="Alioto T."/>
            <person name="Alioto T."/>
        </authorList>
    </citation>
    <scope>NUCLEOTIDE SEQUENCE</scope>
</reference>
<organism evidence="9 10">
    <name type="scientific">Mytilus galloprovincialis</name>
    <name type="common">Mediterranean mussel</name>
    <dbReference type="NCBI Taxonomy" id="29158"/>
    <lineage>
        <taxon>Eukaryota</taxon>
        <taxon>Metazoa</taxon>
        <taxon>Spiralia</taxon>
        <taxon>Lophotrochozoa</taxon>
        <taxon>Mollusca</taxon>
        <taxon>Bivalvia</taxon>
        <taxon>Autobranchia</taxon>
        <taxon>Pteriomorphia</taxon>
        <taxon>Mytilida</taxon>
        <taxon>Mytiloidea</taxon>
        <taxon>Mytilidae</taxon>
        <taxon>Mytilinae</taxon>
        <taxon>Mytilus</taxon>
    </lineage>
</organism>
<keyword evidence="2 5" id="KW-0812">Transmembrane</keyword>
<feature type="domain" description="Neurotransmitter-gated ion-channel transmembrane" evidence="8">
    <location>
        <begin position="240"/>
        <end position="311"/>
    </location>
</feature>
<evidence type="ECO:0000313" key="10">
    <source>
        <dbReference type="Proteomes" id="UP000596742"/>
    </source>
</evidence>
<feature type="transmembrane region" description="Helical" evidence="5">
    <location>
        <begin position="295"/>
        <end position="323"/>
    </location>
</feature>
<dbReference type="SUPFAM" id="SSF63712">
    <property type="entry name" value="Nicotinic receptor ligand binding domain-like"/>
    <property type="match status" value="1"/>
</dbReference>
<dbReference type="PRINTS" id="PR00252">
    <property type="entry name" value="NRIONCHANNEL"/>
</dbReference>
<dbReference type="Gene3D" id="1.20.58.390">
    <property type="entry name" value="Neurotransmitter-gated ion-channel transmembrane domain"/>
    <property type="match status" value="1"/>
</dbReference>
<gene>
    <name evidence="9" type="ORF">MGAL_10B085227</name>
</gene>
<dbReference type="AlphaFoldDB" id="A0A8B6C1W5"/>
<dbReference type="InterPro" id="IPR006202">
    <property type="entry name" value="Neur_chan_lig-bd"/>
</dbReference>
<evidence type="ECO:0000259" key="7">
    <source>
        <dbReference type="Pfam" id="PF02931"/>
    </source>
</evidence>
<dbReference type="EMBL" id="UYJE01001055">
    <property type="protein sequence ID" value="VDH98737.1"/>
    <property type="molecule type" value="Genomic_DNA"/>
</dbReference>
<comment type="subcellular location">
    <subcellularLocation>
        <location evidence="1">Membrane</location>
        <topology evidence="1">Multi-pass membrane protein</topology>
    </subcellularLocation>
</comment>
<evidence type="ECO:0000256" key="6">
    <source>
        <dbReference type="SAM" id="SignalP"/>
    </source>
</evidence>
<feature type="chain" id="PRO_5032875833" evidence="6">
    <location>
        <begin position="25"/>
        <end position="392"/>
    </location>
</feature>
<sequence>MRFQSLRVLLMFSISNPCIEFVHAQSHTDVKKLHTDMFTDYKKEVLPTADQSKPLVIGVTFFMASFNSFNEVEETISLTAAVGMNWTDPALKWNPTLYGNLYGTIINPKDLWLPQLFLINRVDSMDPVGDDTMFFPTIIYTGEVIYSPGGILKAKCPTDISKFPFDSQTCTLQLMPWGFIQANLLLTSNFDKAQLDFFSQHSDWNLLEYSISIVNESLGYSVLNVKLTFEREPLYFAVMIILPTLLFSLLNPLVFVLPVESGERVSLSMTILLSYAIFLTLVSASIPASSNPMCVLLIAMIAIISISGVIVIGSIISANYFYLNNSKNIGMVMKYFTKLWMRKKNKVVPIDEYKEPTIRGKDVTEMLDSLFFYGTYISIFLIISGYFLYVLL</sequence>
<dbReference type="Pfam" id="PF02931">
    <property type="entry name" value="Neur_chan_LBD"/>
    <property type="match status" value="1"/>
</dbReference>
<evidence type="ECO:0000256" key="5">
    <source>
        <dbReference type="SAM" id="Phobius"/>
    </source>
</evidence>
<evidence type="ECO:0000259" key="8">
    <source>
        <dbReference type="Pfam" id="PF02932"/>
    </source>
</evidence>
<proteinExistence type="predicted"/>